<dbReference type="InterPro" id="IPR003870">
    <property type="entry name" value="DUF222"/>
</dbReference>
<sequence>MFENGSGFAGAGADRGTDVSVLERRLTTALYPFVSAPRTPKVDLGEDGPVLLLDPGLLALLRRRPASPARSDDGGPEDPADVAADAPTGDRPTTASSRLTAADDEDAAPLPDRPTADDDDPAAGPDRPVSVGEGLPDVGPDAGDGDGASSASVPAWAAVPVGAVPAAADIPGDDPAARARRADAVAAAALEALPGGPGLATALAALSPADVGDATLIEGIAAYERLASWATAQQAVLVRELTDRHGTTGTAAKTAAAEIGARLGSTGTVGAMKVDLAAALDSFPEVADALTTGRIDSRKATVLTTREPGLTTGQQRRVVTGLLKDADRLSGPKLRNRLRAAALSINPDAGVERRQREHAARKVTITPAPDAMAWITAYVRADHAHTVKTALRALADAAVDGDDTDPRSRDQVQADAFVDLFASVLDRGVDLAGHPLPSGRLARAGAQITVGAGTLLGLDHQAGYLAGYGPIPAELARELAQDATWRALLTDEHGHFKDLSTKAYRPGADLTRTVKARDITCTFPGCTRPSVVCDLDHRIAYDPAIAHLVAQTSVCNLHPLCRHHHNLKTTKRWHVRREPDGTVIWTVARTGHQYRHIPDPPAGAPAAANRWADLFANTDPPF</sequence>
<feature type="region of interest" description="Disordered" evidence="1">
    <location>
        <begin position="65"/>
        <end position="152"/>
    </location>
</feature>
<evidence type="ECO:0000313" key="3">
    <source>
        <dbReference type="EMBL" id="PFG38140.1"/>
    </source>
</evidence>
<comment type="caution">
    <text evidence="3">The sequence shown here is derived from an EMBL/GenBank/DDBJ whole genome shotgun (WGS) entry which is preliminary data.</text>
</comment>
<dbReference type="OrthoDB" id="3261064at2"/>
<gene>
    <name evidence="3" type="ORF">ATJ97_0611</name>
</gene>
<feature type="domain" description="DUF222" evidence="2">
    <location>
        <begin position="230"/>
        <end position="518"/>
    </location>
</feature>
<organism evidence="3 4">
    <name type="scientific">Georgenia soli</name>
    <dbReference type="NCBI Taxonomy" id="638953"/>
    <lineage>
        <taxon>Bacteria</taxon>
        <taxon>Bacillati</taxon>
        <taxon>Actinomycetota</taxon>
        <taxon>Actinomycetes</taxon>
        <taxon>Micrococcales</taxon>
        <taxon>Bogoriellaceae</taxon>
        <taxon>Georgenia</taxon>
    </lineage>
</organism>
<feature type="compositionally biased region" description="Low complexity" evidence="1">
    <location>
        <begin position="81"/>
        <end position="90"/>
    </location>
</feature>
<dbReference type="Pfam" id="PF02720">
    <property type="entry name" value="DUF222"/>
    <property type="match status" value="1"/>
</dbReference>
<dbReference type="CDD" id="cd00085">
    <property type="entry name" value="HNHc"/>
    <property type="match status" value="1"/>
</dbReference>
<dbReference type="Proteomes" id="UP000222106">
    <property type="component" value="Unassembled WGS sequence"/>
</dbReference>
<dbReference type="RefSeq" id="WP_098482466.1">
    <property type="nucleotide sequence ID" value="NZ_PDJI01000004.1"/>
</dbReference>
<protein>
    <submittedName>
        <fullName evidence="3">Uncharacterized protein DUF222</fullName>
    </submittedName>
</protein>
<evidence type="ECO:0000259" key="2">
    <source>
        <dbReference type="Pfam" id="PF02720"/>
    </source>
</evidence>
<evidence type="ECO:0000256" key="1">
    <source>
        <dbReference type="SAM" id="MobiDB-lite"/>
    </source>
</evidence>
<dbReference type="AlphaFoldDB" id="A0A2A9EIR6"/>
<dbReference type="EMBL" id="PDJI01000004">
    <property type="protein sequence ID" value="PFG38140.1"/>
    <property type="molecule type" value="Genomic_DNA"/>
</dbReference>
<keyword evidence="4" id="KW-1185">Reference proteome</keyword>
<reference evidence="3 4" key="1">
    <citation type="submission" date="2017-10" db="EMBL/GenBank/DDBJ databases">
        <title>Sequencing the genomes of 1000 actinobacteria strains.</title>
        <authorList>
            <person name="Klenk H.-P."/>
        </authorList>
    </citation>
    <scope>NUCLEOTIDE SEQUENCE [LARGE SCALE GENOMIC DNA]</scope>
    <source>
        <strain evidence="3 4">DSM 21838</strain>
    </source>
</reference>
<dbReference type="InterPro" id="IPR003615">
    <property type="entry name" value="HNH_nuc"/>
</dbReference>
<evidence type="ECO:0000313" key="4">
    <source>
        <dbReference type="Proteomes" id="UP000222106"/>
    </source>
</evidence>
<name>A0A2A9EIR6_9MICO</name>
<feature type="compositionally biased region" description="Low complexity" evidence="1">
    <location>
        <begin position="136"/>
        <end position="152"/>
    </location>
</feature>
<proteinExistence type="predicted"/>
<accession>A0A2A9EIR6</accession>